<dbReference type="EMBL" id="JAYGHK010000009">
    <property type="protein sequence ID" value="MEA5607329.1"/>
    <property type="molecule type" value="Genomic_DNA"/>
</dbReference>
<evidence type="ECO:0000313" key="2">
    <source>
        <dbReference type="Proteomes" id="UP001303285"/>
    </source>
</evidence>
<reference evidence="1 2" key="1">
    <citation type="submission" date="2023-12" db="EMBL/GenBank/DDBJ databases">
        <title>Baltic Sea Cyanobacteria.</title>
        <authorList>
            <person name="Delbaje E."/>
            <person name="Fewer D.P."/>
            <person name="Shishido T.K."/>
        </authorList>
    </citation>
    <scope>NUCLEOTIDE SEQUENCE [LARGE SCALE GENOMIC DNA]</scope>
    <source>
        <strain evidence="1 2">UHCC 0060</strain>
    </source>
</reference>
<gene>
    <name evidence="1" type="ORF">VB695_04420</name>
</gene>
<keyword evidence="2" id="KW-1185">Reference proteome</keyword>
<dbReference type="RefSeq" id="WP_006197954.1">
    <property type="nucleotide sequence ID" value="NZ_JAYGHK010000009.1"/>
</dbReference>
<dbReference type="Proteomes" id="UP001303285">
    <property type="component" value="Unassembled WGS sequence"/>
</dbReference>
<comment type="caution">
    <text evidence="1">The sequence shown here is derived from an EMBL/GenBank/DDBJ whole genome shotgun (WGS) entry which is preliminary data.</text>
</comment>
<accession>A0ABU5UNF5</accession>
<organism evidence="1 2">
    <name type="scientific">Nodularia spumigena UHCC 0060</name>
    <dbReference type="NCBI Taxonomy" id="3110300"/>
    <lineage>
        <taxon>Bacteria</taxon>
        <taxon>Bacillati</taxon>
        <taxon>Cyanobacteriota</taxon>
        <taxon>Cyanophyceae</taxon>
        <taxon>Nostocales</taxon>
        <taxon>Nodulariaceae</taxon>
        <taxon>Nodularia</taxon>
    </lineage>
</organism>
<sequence>MRDRVSLQTVSVSLPFGMGSMAWKVNRKEQEASWSLYVELVTRIAVQSLEVDQGLVREALNSLYSLFGTTREVLKAAGPDVGASRDSVGGIAIAVLNKGLRPFLAKWHPLLQAWEARRPMEVSPKEHEQNWSEEPQLRSELGVLRGELEEYAQALAKIAGVE</sequence>
<evidence type="ECO:0000313" key="1">
    <source>
        <dbReference type="EMBL" id="MEA5607329.1"/>
    </source>
</evidence>
<proteinExistence type="predicted"/>
<name>A0ABU5UNF5_NODSP</name>
<protein>
    <submittedName>
        <fullName evidence="1">Uncharacterized protein</fullName>
    </submittedName>
</protein>